<evidence type="ECO:0000313" key="5">
    <source>
        <dbReference type="EMBL" id="MCA9756579.1"/>
    </source>
</evidence>
<dbReference type="Pfam" id="PF16561">
    <property type="entry name" value="AMPK1_CBM"/>
    <property type="match status" value="1"/>
</dbReference>
<comment type="caution">
    <text evidence="5">The sequence shown here is derived from an EMBL/GenBank/DDBJ whole genome shotgun (WGS) entry which is preliminary data.</text>
</comment>
<evidence type="ECO:0000313" key="6">
    <source>
        <dbReference type="Proteomes" id="UP000739538"/>
    </source>
</evidence>
<sequence>MTDQRDLDPIDPDERDPSFDPRLHAFLDGDLDADADDDFAAQMREDPRIARASRVFGSFDRWLADTREAAPESLRDSVLAELASPASASASASGSTSASASASAPHAAHLTSRRVSGTRRFLPAWVWAGATAMAAAVVFLVLRPPLPWHDETVTKGQSGLADVGHEDGGAETARGSAVTPSDNPELASGKSGLAQSNSGMSRADTILHQFEIEARDANRVCLVGSFNRWAVCKTPLEEVRSGVWATTLELPRGRYEYMFVVDDRWVTDPNSGVREDDGFGNENAVLLL</sequence>
<dbReference type="AlphaFoldDB" id="A0A956NCD5"/>
<dbReference type="InterPro" id="IPR032640">
    <property type="entry name" value="AMPK1_CBM"/>
</dbReference>
<keyword evidence="3" id="KW-0472">Membrane</keyword>
<evidence type="ECO:0000256" key="2">
    <source>
        <dbReference type="SAM" id="MobiDB-lite"/>
    </source>
</evidence>
<dbReference type="InterPro" id="IPR050827">
    <property type="entry name" value="CRP1_MDG1_kinase"/>
</dbReference>
<reference evidence="5" key="2">
    <citation type="journal article" date="2021" name="Microbiome">
        <title>Successional dynamics and alternative stable states in a saline activated sludge microbial community over 9 years.</title>
        <authorList>
            <person name="Wang Y."/>
            <person name="Ye J."/>
            <person name="Ju F."/>
            <person name="Liu L."/>
            <person name="Boyd J.A."/>
            <person name="Deng Y."/>
            <person name="Parks D.H."/>
            <person name="Jiang X."/>
            <person name="Yin X."/>
            <person name="Woodcroft B.J."/>
            <person name="Tyson G.W."/>
            <person name="Hugenholtz P."/>
            <person name="Polz M.F."/>
            <person name="Zhang T."/>
        </authorList>
    </citation>
    <scope>NUCLEOTIDE SEQUENCE</scope>
    <source>
        <strain evidence="5">HKST-UBA02</strain>
    </source>
</reference>
<feature type="region of interest" description="Disordered" evidence="2">
    <location>
        <begin position="87"/>
        <end position="113"/>
    </location>
</feature>
<dbReference type="InterPro" id="IPR013783">
    <property type="entry name" value="Ig-like_fold"/>
</dbReference>
<evidence type="ECO:0000259" key="4">
    <source>
        <dbReference type="Pfam" id="PF16561"/>
    </source>
</evidence>
<organism evidence="5 6">
    <name type="scientific">Eiseniibacteriota bacterium</name>
    <dbReference type="NCBI Taxonomy" id="2212470"/>
    <lineage>
        <taxon>Bacteria</taxon>
        <taxon>Candidatus Eiseniibacteriota</taxon>
    </lineage>
</organism>
<gene>
    <name evidence="5" type="ORF">KDA27_12310</name>
</gene>
<reference evidence="5" key="1">
    <citation type="submission" date="2020-04" db="EMBL/GenBank/DDBJ databases">
        <authorList>
            <person name="Zhang T."/>
        </authorList>
    </citation>
    <scope>NUCLEOTIDE SEQUENCE</scope>
    <source>
        <strain evidence="5">HKST-UBA02</strain>
    </source>
</reference>
<keyword evidence="3" id="KW-1133">Transmembrane helix</keyword>
<dbReference type="EMBL" id="JAGQHS010000058">
    <property type="protein sequence ID" value="MCA9756579.1"/>
    <property type="molecule type" value="Genomic_DNA"/>
</dbReference>
<evidence type="ECO:0000256" key="3">
    <source>
        <dbReference type="SAM" id="Phobius"/>
    </source>
</evidence>
<comment type="similarity">
    <text evidence="1">Belongs to the 5'-AMP-activated protein kinase beta subunit family.</text>
</comment>
<dbReference type="SUPFAM" id="SSF81296">
    <property type="entry name" value="E set domains"/>
    <property type="match status" value="1"/>
</dbReference>
<feature type="region of interest" description="Disordered" evidence="2">
    <location>
        <begin position="158"/>
        <end position="198"/>
    </location>
</feature>
<keyword evidence="3" id="KW-0812">Transmembrane</keyword>
<protein>
    <submittedName>
        <fullName evidence="5">Glycogen-binding domain-containing protein</fullName>
    </submittedName>
</protein>
<feature type="domain" description="AMP-activated protein kinase glycogen-binding" evidence="4">
    <location>
        <begin position="216"/>
        <end position="284"/>
    </location>
</feature>
<name>A0A956NCD5_UNCEI</name>
<feature type="transmembrane region" description="Helical" evidence="3">
    <location>
        <begin position="121"/>
        <end position="142"/>
    </location>
</feature>
<proteinExistence type="inferred from homology"/>
<dbReference type="Gene3D" id="2.60.40.10">
    <property type="entry name" value="Immunoglobulins"/>
    <property type="match status" value="1"/>
</dbReference>
<dbReference type="Proteomes" id="UP000739538">
    <property type="component" value="Unassembled WGS sequence"/>
</dbReference>
<dbReference type="CDD" id="cd02859">
    <property type="entry name" value="E_set_AMPKbeta_like_N"/>
    <property type="match status" value="1"/>
</dbReference>
<evidence type="ECO:0000256" key="1">
    <source>
        <dbReference type="ARBA" id="ARBA00010926"/>
    </source>
</evidence>
<dbReference type="PANTHER" id="PTHR10343:SF84">
    <property type="entry name" value="5'-AMP-ACTIVATED PROTEIN KINASE SUBUNIT BETA-1"/>
    <property type="match status" value="1"/>
</dbReference>
<feature type="compositionally biased region" description="Low complexity" evidence="2">
    <location>
        <begin position="87"/>
        <end position="110"/>
    </location>
</feature>
<feature type="region of interest" description="Disordered" evidence="2">
    <location>
        <begin position="1"/>
        <end position="22"/>
    </location>
</feature>
<dbReference type="InterPro" id="IPR014756">
    <property type="entry name" value="Ig_E-set"/>
</dbReference>
<accession>A0A956NCD5</accession>
<dbReference type="PANTHER" id="PTHR10343">
    <property type="entry name" value="5'-AMP-ACTIVATED PROTEIN KINASE , BETA SUBUNIT"/>
    <property type="match status" value="1"/>
</dbReference>